<dbReference type="EMBL" id="CP041345">
    <property type="protein sequence ID" value="QKG79340.1"/>
    <property type="molecule type" value="Genomic_DNA"/>
</dbReference>
<sequence length="316" mass="36899">MIFSKRFSLVIKTFIAVFIFVILISFIPITKVFSYSEQQADTIFQATIYPVPIPDSLTFAGEAVPLEFFDVRESLDRELQVNTFWHSQTLLLLKRANRYFPIIEPILEANNIPIDFKYLAVAESGLTQAISPSKAVGFWQILEGTGEELGLEINNEVDERYHIEKSTQAACQYFKKAYEKYGNWTMVAASYNFGMNGIDKQILRQENDSYYNMVLGEETGRYIFRILALKVIFENPTQYGFILNKCDLYPPLEYYEVEVDSTITNISAFARHFKTNYKILKFFNPWLRESYLTNKLNKTYRIKIPKEGFRETVYKK</sequence>
<keyword evidence="1" id="KW-1133">Transmembrane helix</keyword>
<organism evidence="3 4">
    <name type="scientific">Tenuifilum thalassicum</name>
    <dbReference type="NCBI Taxonomy" id="2590900"/>
    <lineage>
        <taxon>Bacteria</taxon>
        <taxon>Pseudomonadati</taxon>
        <taxon>Bacteroidota</taxon>
        <taxon>Bacteroidia</taxon>
        <taxon>Bacteroidales</taxon>
        <taxon>Tenuifilaceae</taxon>
        <taxon>Tenuifilum</taxon>
    </lineage>
</organism>
<dbReference type="InterPro" id="IPR023346">
    <property type="entry name" value="Lysozyme-like_dom_sf"/>
</dbReference>
<accession>A0A7D4BAD1</accession>
<evidence type="ECO:0000256" key="1">
    <source>
        <dbReference type="SAM" id="Phobius"/>
    </source>
</evidence>
<dbReference type="KEGG" id="ttz:FHG85_03355"/>
<feature type="transmembrane region" description="Helical" evidence="1">
    <location>
        <begin position="7"/>
        <end position="29"/>
    </location>
</feature>
<proteinExistence type="predicted"/>
<evidence type="ECO:0000259" key="2">
    <source>
        <dbReference type="Pfam" id="PF01464"/>
    </source>
</evidence>
<name>A0A7D4BAD1_9BACT</name>
<dbReference type="InterPro" id="IPR008258">
    <property type="entry name" value="Transglycosylase_SLT_dom_1"/>
</dbReference>
<dbReference type="Gene3D" id="1.10.530.10">
    <property type="match status" value="1"/>
</dbReference>
<keyword evidence="1" id="KW-0472">Membrane</keyword>
<protein>
    <submittedName>
        <fullName evidence="3">Lytic transglycosylase domain-containing protein</fullName>
    </submittedName>
</protein>
<feature type="domain" description="Transglycosylase SLT" evidence="2">
    <location>
        <begin position="116"/>
        <end position="212"/>
    </location>
</feature>
<reference evidence="3 4" key="1">
    <citation type="submission" date="2019-07" db="EMBL/GenBank/DDBJ databases">
        <title>Thalassofilum flectens gen. nov., sp. nov., a novel moderate thermophilic anaerobe from a shallow sea hot spring in Kunashir Island (Russia), representing a new family in the order Bacteroidales, and proposal of Thalassofilacea fam. nov.</title>
        <authorList>
            <person name="Kochetkova T.V."/>
            <person name="Podosokorskaya O.A."/>
            <person name="Novikov A."/>
            <person name="Elcheninov A.G."/>
            <person name="Toshchakov S.V."/>
            <person name="Kublanov I.V."/>
        </authorList>
    </citation>
    <scope>NUCLEOTIDE SEQUENCE [LARGE SCALE GENOMIC DNA]</scope>
    <source>
        <strain evidence="3 4">38-H</strain>
    </source>
</reference>
<dbReference type="RefSeq" id="WP_173072992.1">
    <property type="nucleotide sequence ID" value="NZ_CP041345.1"/>
</dbReference>
<keyword evidence="4" id="KW-1185">Reference proteome</keyword>
<dbReference type="AlphaFoldDB" id="A0A7D4BAD1"/>
<evidence type="ECO:0000313" key="3">
    <source>
        <dbReference type="EMBL" id="QKG79340.1"/>
    </source>
</evidence>
<dbReference type="Proteomes" id="UP000500961">
    <property type="component" value="Chromosome"/>
</dbReference>
<dbReference type="SUPFAM" id="SSF53955">
    <property type="entry name" value="Lysozyme-like"/>
    <property type="match status" value="1"/>
</dbReference>
<keyword evidence="1" id="KW-0812">Transmembrane</keyword>
<dbReference type="Pfam" id="PF01464">
    <property type="entry name" value="SLT"/>
    <property type="match status" value="1"/>
</dbReference>
<gene>
    <name evidence="3" type="ORF">FHG85_03355</name>
</gene>
<evidence type="ECO:0000313" key="4">
    <source>
        <dbReference type="Proteomes" id="UP000500961"/>
    </source>
</evidence>
<dbReference type="CDD" id="cd16894">
    <property type="entry name" value="MltD-like"/>
    <property type="match status" value="1"/>
</dbReference>